<reference evidence="1 2" key="1">
    <citation type="submission" date="2019-03" db="EMBL/GenBank/DDBJ databases">
        <title>Single cell metagenomics reveals metabolic interactions within the superorganism composed of flagellate Streblomastix strix and complex community of Bacteroidetes bacteria on its surface.</title>
        <authorList>
            <person name="Treitli S.C."/>
            <person name="Kolisko M."/>
            <person name="Husnik F."/>
            <person name="Keeling P."/>
            <person name="Hampl V."/>
        </authorList>
    </citation>
    <scope>NUCLEOTIDE SEQUENCE [LARGE SCALE GENOMIC DNA]</scope>
    <source>
        <strain evidence="1">ST1C</strain>
    </source>
</reference>
<organism evidence="1 2">
    <name type="scientific">Streblomastix strix</name>
    <dbReference type="NCBI Taxonomy" id="222440"/>
    <lineage>
        <taxon>Eukaryota</taxon>
        <taxon>Metamonada</taxon>
        <taxon>Preaxostyla</taxon>
        <taxon>Oxymonadida</taxon>
        <taxon>Streblomastigidae</taxon>
        <taxon>Streblomastix</taxon>
    </lineage>
</organism>
<comment type="caution">
    <text evidence="1">The sequence shown here is derived from an EMBL/GenBank/DDBJ whole genome shotgun (WGS) entry which is preliminary data.</text>
</comment>
<gene>
    <name evidence="1" type="ORF">EZS28_044151</name>
</gene>
<accession>A0A5J4TR09</accession>
<dbReference type="EMBL" id="SNRW01027104">
    <property type="protein sequence ID" value="KAA6360322.1"/>
    <property type="molecule type" value="Genomic_DNA"/>
</dbReference>
<sequence length="417" mass="45834">IYSFQTEVKCNFSSNEFQGNSKVGEDQKGCDAIFAWQNQSQSAKNDEAKQKVIDFFKGSSSTYRNSVYYQFVIDDKVDAYGYIDIKIWEDYCKSKADLTLDCICDANSTSYPIAQCQKDKLCITDLIHQPIDECPCLSTEDPRANGTCPAYCEKGSVTQNCTCDTNLPGFTIAQCQLEKKCKFDLVHQEVVDCPCLSTGDPRANKACPAYCSKGNVTTACACDSNKEGFTVTQCKLEKKCQFDLIHQSNATCPCLSTADPRQNKTCPPYCIRGYATSNCTCDSNLPSYPVDSCLKEKNCSFELINQSVANCPCLATGDPRAGGACPSYCVKGQVTSDCVCDFYIPDFNIAQCQKEKLCLSDLINQTSTECPCLNTSDPRAGKACPAYCNKGQVTSECIVLVNQQEILEQGNNVIHIV</sequence>
<dbReference type="AlphaFoldDB" id="A0A5J4TR09"/>
<evidence type="ECO:0000313" key="2">
    <source>
        <dbReference type="Proteomes" id="UP000324800"/>
    </source>
</evidence>
<feature type="non-terminal residue" evidence="1">
    <location>
        <position position="1"/>
    </location>
</feature>
<evidence type="ECO:0000313" key="1">
    <source>
        <dbReference type="EMBL" id="KAA6360322.1"/>
    </source>
</evidence>
<name>A0A5J4TR09_9EUKA</name>
<protein>
    <submittedName>
        <fullName evidence="1">Uncharacterized protein</fullName>
    </submittedName>
</protein>
<proteinExistence type="predicted"/>
<dbReference type="Proteomes" id="UP000324800">
    <property type="component" value="Unassembled WGS sequence"/>
</dbReference>